<dbReference type="RefSeq" id="WP_057624822.1">
    <property type="nucleotide sequence ID" value="NZ_LKHV02000001.1"/>
</dbReference>
<evidence type="ECO:0000313" key="2">
    <source>
        <dbReference type="EMBL" id="MCS5708733.1"/>
    </source>
</evidence>
<dbReference type="EMBL" id="LKHV02000001">
    <property type="protein sequence ID" value="MCS5708733.1"/>
    <property type="molecule type" value="Genomic_DNA"/>
</dbReference>
<accession>A0A0Q9YCI9</accession>
<organism evidence="1">
    <name type="scientific">Candidatus Berkiella cookevillensis</name>
    <dbReference type="NCBI Taxonomy" id="437022"/>
    <lineage>
        <taxon>Bacteria</taxon>
        <taxon>Pseudomonadati</taxon>
        <taxon>Pseudomonadota</taxon>
        <taxon>Gammaproteobacteria</taxon>
        <taxon>Candidatus Berkiellales</taxon>
        <taxon>Candidatus Berkiellaceae</taxon>
        <taxon>Candidatus Berkiella</taxon>
    </lineage>
</organism>
<comment type="caution">
    <text evidence="1">The sequence shown here is derived from an EMBL/GenBank/DDBJ whole genome shotgun (WGS) entry which is preliminary data.</text>
</comment>
<evidence type="ECO:0000313" key="1">
    <source>
        <dbReference type="EMBL" id="KRG18300.1"/>
    </source>
</evidence>
<sequence length="1821" mass="212500">MDIFIPFPVESDQLIQERLSSQLGTFQDEAGKLKDYVSVFNHDVEALNNLLNKPPSIYSYYEKAVSLQTAYNESLAKAQTRWQNSEKSFEIGSSVIKDLTEQKKRFESAHAAMNAVEEKNLRIRGMLGLLPKEEVYAHFWDKIESCANALDKNDRKNYKDAVWCAAKALDDYDKGARLGVLLPLLEQPETITKEYLIKKAIESDKGEKGKTYQIIEDVTSLISQRTTRLKNLKTDWLSQGVFAQASAKDLLKIKIDLQNFKSFLDFIENGIHLKRDFPTDEKIKNIISINKRKLARLEQNLLSAMSWRVHAASIGSNVRFDDNHFALMKEIRDLVFIYDQKEDLSIIQPLLRQNQASLSYDMDFATFQTLVKFIKRSDDEKAKSKWYLSKWVNGEKAESDFIPVVLKNNVLVPKELSAFIPDSQGFSLTNWIHFWFFQTHTIASDFLGWLKRKFLGAHSEAVLLINETIGQIKKFKTQLEEAKAQGKGLNLSFLSQTAAFQDALEIPDILIREKKRGESLKPSWTVGVLLKWVPFFNRHKNYLFFNIYHRLLEQSEFEMKKDGQLIAIQIVKDLEYSLFDNIKQKVFLLPQNMLIDIHRFLTLYGDASLLAQYNRIMHPINILKKFNFLHDIKPEEEFRSLNEDNVYSFLSFAKKYWTSQQYQAALLISGLILREKLPSTEDELTTLFQYTKFLFDFQNEKEAKKEFLLLLAYIAKQYVFSTGDKGDDAAYLFLKKFYPKGYQNWKDERNENLDDKFIFIRSLLDVSKDQEKNLDPQKQYDAGQIKLEYKNIGKYIHDLKSAQNEKPYMKLLYKLFQNYVKNYSGNNAVYEDIILSLGDVGLIVEYSDKRFSFLLSHADQSITTKDEAQFFSNAVKIQEVTQKLYQILKERYDGSHHAFDQLIENMNHPAIYGIYYAKRLQYLIKNKNYQEVLDSKQLFDIVTHNPIFISEMNEYFDASVAHAIKKNNFSKIETLGFMHMIEKFGSLVNKEAYRVLRIKRLLEINDLQHTQIYVEALLKYIPDLDSFLTLEKGKNLLAKIYTDMLKNLKENNEWRGHLQYLLDFFGVQQSKELLQENRALWLNLFLSKPDKFSEMASLGRPTLDLKYHYENIKIPTTETNLSQYYGKQLDAVFEMIVKRLDAMNEDMSDDVIRLIERYTKDTSFKTHPQFMLLTKKIEDAKRAQQIIQALEMGDMSLAVDLLNHFIEDFEGQKELMQFDSSILKKKITDYQQRVLEYLYICFVDKIQDEIILEQNSASKKLEKLNEQEFSYIEKIKISKFSVSVKERIQDLIQKRSQIFHAYQAIYHNMDIEKLHELVLNEEDAILLKYGVSKKMRSQLLVRIEVILGLVSPHDSLAISLNAFHKYLSSSGIELKTSSDLLNQLKLFRRTQTQYPELAEQLAQTLIERLNSNQSIRDLALFRDKNSTLQYTFAKYLSSKTKDALANALCERIGRLMQGDLHDAFDIVFERNEWLTYSMLYQWLMASEKINTSRLEKELSKKSEKYLSNMMIAFSNLESTMDALLSKREALSTAPHFDKQVPISLDAKLLEKEMEFLKQCLFIRMFGNAAQTEEIDRLLEQVSKRLRQAFMSGEIDPFREHCIKYADKLLTIAGNQNQRVQCAKLMSLWNRYLASNTELLQVQKEAMRDTVPVYLEQFEKNIYEYFIKKYKLDNNFLSCMFDLSKKIKLNEDLFDAKNILSAYSIHSFMNILKKYSQRSSRLGFGALKERDAQKLYIAFCLVIQAKQLASLSIKKLGDSSVRSFDIAHISGILTTTMLGLYKELGIKSNHFQRAMQMAICTDKDYFVSWSNDVSKLSMGIKR</sequence>
<gene>
    <name evidence="2" type="ORF">CC99x_007430</name>
    <name evidence="1" type="ORF">CC99x_01746</name>
</gene>
<keyword evidence="3" id="KW-1185">Reference proteome</keyword>
<reference evidence="1" key="1">
    <citation type="submission" date="2015-09" db="EMBL/GenBank/DDBJ databases">
        <title>Draft Genome Sequences of Two Novel Amoeba-resistant Intranuclear Bacteria, Candidatus Berkiella cookevillensis and Candidatus Berkiella aquae.</title>
        <authorList>
            <person name="Mehari Y.T."/>
            <person name="Arivett B.A."/>
            <person name="Farone A.L."/>
            <person name="Gunderson J.H."/>
            <person name="Farone M.B."/>
        </authorList>
    </citation>
    <scope>NUCLEOTIDE SEQUENCE [LARGE SCALE GENOMIC DNA]</scope>
    <source>
        <strain evidence="1">CC99</strain>
    </source>
</reference>
<dbReference type="Proteomes" id="UP000051494">
    <property type="component" value="Unassembled WGS sequence"/>
</dbReference>
<reference evidence="2" key="3">
    <citation type="submission" date="2021-06" db="EMBL/GenBank/DDBJ databases">
        <title>Genomic Description and Analysis of Intracellular Bacteria, Candidatus Berkiella cookevillensis and Candidatus Berkiella aquae.</title>
        <authorList>
            <person name="Kidane D.T."/>
            <person name="Mehari Y.T."/>
            <person name="Rice F.C."/>
            <person name="Arivett B.A."/>
            <person name="Farone A.L."/>
            <person name="Berk S.G."/>
            <person name="Farone M.B."/>
        </authorList>
    </citation>
    <scope>NUCLEOTIDE SEQUENCE</scope>
    <source>
        <strain evidence="2">CC99</strain>
    </source>
</reference>
<dbReference type="EMBL" id="LKHV01000008">
    <property type="protein sequence ID" value="KRG18300.1"/>
    <property type="molecule type" value="Genomic_DNA"/>
</dbReference>
<dbReference type="OrthoDB" id="9816892at2"/>
<protein>
    <submittedName>
        <fullName evidence="1">Uncharacterized protein</fullName>
    </submittedName>
</protein>
<name>A0A0Q9YCI9_9GAMM</name>
<evidence type="ECO:0000313" key="3">
    <source>
        <dbReference type="Proteomes" id="UP000051494"/>
    </source>
</evidence>
<reference evidence="2" key="2">
    <citation type="journal article" date="2016" name="Genome Announc.">
        <title>Draft Genome Sequences of Two Novel Amoeba-Resistant Intranuclear Bacteria, 'Candidatus Berkiella cookevillensis' and 'Candidatus Berkiella aquae'.</title>
        <authorList>
            <person name="Mehari Y.T."/>
            <person name="Arivett B.A."/>
            <person name="Farone A.L."/>
            <person name="Gunderson J.H."/>
            <person name="Farone M.B."/>
        </authorList>
    </citation>
    <scope>NUCLEOTIDE SEQUENCE</scope>
    <source>
        <strain evidence="2">CC99</strain>
    </source>
</reference>
<proteinExistence type="predicted"/>